<dbReference type="Proteomes" id="UP001165101">
    <property type="component" value="Unassembled WGS sequence"/>
</dbReference>
<protein>
    <submittedName>
        <fullName evidence="1">Unnamed protein product</fullName>
    </submittedName>
</protein>
<proteinExistence type="predicted"/>
<accession>A0ACB5U2F6</accession>
<gene>
    <name evidence="1" type="ORF">Cboi01_000556600</name>
</gene>
<organism evidence="1 2">
    <name type="scientific">Candida boidinii</name>
    <name type="common">Yeast</name>
    <dbReference type="NCBI Taxonomy" id="5477"/>
    <lineage>
        <taxon>Eukaryota</taxon>
        <taxon>Fungi</taxon>
        <taxon>Dikarya</taxon>
        <taxon>Ascomycota</taxon>
        <taxon>Saccharomycotina</taxon>
        <taxon>Pichiomycetes</taxon>
        <taxon>Pichiales</taxon>
        <taxon>Pichiaceae</taxon>
        <taxon>Ogataea</taxon>
        <taxon>Ogataea/Candida clade</taxon>
    </lineage>
</organism>
<dbReference type="EMBL" id="BSXV01004444">
    <property type="protein sequence ID" value="GMF00500.1"/>
    <property type="molecule type" value="Genomic_DNA"/>
</dbReference>
<evidence type="ECO:0000313" key="1">
    <source>
        <dbReference type="EMBL" id="GMF00500.1"/>
    </source>
</evidence>
<reference evidence="1" key="1">
    <citation type="submission" date="2023-04" db="EMBL/GenBank/DDBJ databases">
        <title>Candida boidinii NBRC 1967.</title>
        <authorList>
            <person name="Ichikawa N."/>
            <person name="Sato H."/>
            <person name="Tonouchi N."/>
        </authorList>
    </citation>
    <scope>NUCLEOTIDE SEQUENCE</scope>
    <source>
        <strain evidence="1">NBRC 1967</strain>
    </source>
</reference>
<keyword evidence="2" id="KW-1185">Reference proteome</keyword>
<evidence type="ECO:0000313" key="2">
    <source>
        <dbReference type="Proteomes" id="UP001165101"/>
    </source>
</evidence>
<name>A0ACB5U2F6_CANBO</name>
<comment type="caution">
    <text evidence="1">The sequence shown here is derived from an EMBL/GenBank/DDBJ whole genome shotgun (WGS) entry which is preliminary data.</text>
</comment>
<sequence>MKEFGISTSNHAISLFASNMKEVSALKQVSDLRLKFTMVNCTKLYHLTIEIYLKVFFIRVPINTTQGVEEIEQHLERMLETIYAMPYNTSAAIACHWGIYMGAVIASIIHSDSLYEHFVDSLTKLVDNGLYVAGNSREKLNHIAAMIKSKNYDMIVNDSQDFIVF</sequence>